<gene>
    <name evidence="1" type="ORF">MTR67_030213</name>
</gene>
<accession>A0AAF0RA19</accession>
<name>A0AAF0RA19_SOLVR</name>
<dbReference type="Proteomes" id="UP001234989">
    <property type="component" value="Chromosome 7"/>
</dbReference>
<keyword evidence="2" id="KW-1185">Reference proteome</keyword>
<dbReference type="AlphaFoldDB" id="A0AAF0RA19"/>
<evidence type="ECO:0000313" key="2">
    <source>
        <dbReference type="Proteomes" id="UP001234989"/>
    </source>
</evidence>
<sequence>MILACIWWTIWRERNDRCFENRNNNLQEVKLKCILLFCFWCTNVYSHETESVIDVLGSI</sequence>
<protein>
    <submittedName>
        <fullName evidence="1">Uncharacterized protein</fullName>
    </submittedName>
</protein>
<evidence type="ECO:0000313" key="1">
    <source>
        <dbReference type="EMBL" id="WMV36828.1"/>
    </source>
</evidence>
<proteinExistence type="predicted"/>
<organism evidence="1 2">
    <name type="scientific">Solanum verrucosum</name>
    <dbReference type="NCBI Taxonomy" id="315347"/>
    <lineage>
        <taxon>Eukaryota</taxon>
        <taxon>Viridiplantae</taxon>
        <taxon>Streptophyta</taxon>
        <taxon>Embryophyta</taxon>
        <taxon>Tracheophyta</taxon>
        <taxon>Spermatophyta</taxon>
        <taxon>Magnoliopsida</taxon>
        <taxon>eudicotyledons</taxon>
        <taxon>Gunneridae</taxon>
        <taxon>Pentapetalae</taxon>
        <taxon>asterids</taxon>
        <taxon>lamiids</taxon>
        <taxon>Solanales</taxon>
        <taxon>Solanaceae</taxon>
        <taxon>Solanoideae</taxon>
        <taxon>Solaneae</taxon>
        <taxon>Solanum</taxon>
    </lineage>
</organism>
<reference evidence="1" key="1">
    <citation type="submission" date="2023-08" db="EMBL/GenBank/DDBJ databases">
        <title>A de novo genome assembly of Solanum verrucosum Schlechtendal, a Mexican diploid species geographically isolated from the other diploid A-genome species in potato relatives.</title>
        <authorList>
            <person name="Hosaka K."/>
        </authorList>
    </citation>
    <scope>NUCLEOTIDE SEQUENCE</scope>
    <source>
        <tissue evidence="1">Young leaves</tissue>
    </source>
</reference>
<dbReference type="EMBL" id="CP133618">
    <property type="protein sequence ID" value="WMV36828.1"/>
    <property type="molecule type" value="Genomic_DNA"/>
</dbReference>